<dbReference type="EMBL" id="AP012204">
    <property type="protein sequence ID" value="BAK38179.1"/>
    <property type="molecule type" value="Genomic_DNA"/>
</dbReference>
<feature type="transmembrane region" description="Helical" evidence="7">
    <location>
        <begin position="20"/>
        <end position="53"/>
    </location>
</feature>
<dbReference type="OrthoDB" id="9799225at2"/>
<dbReference type="PANTHER" id="PTHR21716">
    <property type="entry name" value="TRANSMEMBRANE PROTEIN"/>
    <property type="match status" value="1"/>
</dbReference>
<evidence type="ECO:0000256" key="4">
    <source>
        <dbReference type="ARBA" id="ARBA00022989"/>
    </source>
</evidence>
<evidence type="ECO:0000256" key="1">
    <source>
        <dbReference type="ARBA" id="ARBA00004141"/>
    </source>
</evidence>
<dbReference type="STRING" id="1032480.MLP_51650"/>
<dbReference type="PANTHER" id="PTHR21716:SF64">
    <property type="entry name" value="AI-2 TRANSPORT PROTEIN TQSA"/>
    <property type="match status" value="1"/>
</dbReference>
<feature type="transmembrane region" description="Helical" evidence="7">
    <location>
        <begin position="309"/>
        <end position="335"/>
    </location>
</feature>
<keyword evidence="4 7" id="KW-1133">Transmembrane helix</keyword>
<dbReference type="eggNOG" id="COG0628">
    <property type="taxonomic scope" value="Bacteria"/>
</dbReference>
<dbReference type="Proteomes" id="UP000007947">
    <property type="component" value="Chromosome"/>
</dbReference>
<name>F5XHH1_MICPN</name>
<comment type="similarity">
    <text evidence="2">Belongs to the autoinducer-2 exporter (AI-2E) (TC 2.A.86) family.</text>
</comment>
<evidence type="ECO:0000313" key="9">
    <source>
        <dbReference type="Proteomes" id="UP000007947"/>
    </source>
</evidence>
<proteinExistence type="inferred from homology"/>
<dbReference type="HOGENOM" id="CLU_031275_0_4_11"/>
<evidence type="ECO:0000256" key="2">
    <source>
        <dbReference type="ARBA" id="ARBA00009773"/>
    </source>
</evidence>
<feature type="transmembrane region" description="Helical" evidence="7">
    <location>
        <begin position="150"/>
        <end position="173"/>
    </location>
</feature>
<dbReference type="RefSeq" id="WP_013865993.1">
    <property type="nucleotide sequence ID" value="NC_015635.1"/>
</dbReference>
<evidence type="ECO:0000313" key="8">
    <source>
        <dbReference type="EMBL" id="BAK38179.1"/>
    </source>
</evidence>
<feature type="transmembrane region" description="Helical" evidence="7">
    <location>
        <begin position="263"/>
        <end position="289"/>
    </location>
</feature>
<evidence type="ECO:0000256" key="3">
    <source>
        <dbReference type="ARBA" id="ARBA00022692"/>
    </source>
</evidence>
<keyword evidence="3 7" id="KW-0812">Transmembrane</keyword>
<keyword evidence="5 7" id="KW-0472">Membrane</keyword>
<organism evidence="8 9">
    <name type="scientific">Microlunatus phosphovorus (strain ATCC 700054 / DSM 10555 / JCM 9379 / NBRC 101784 / NCIMB 13414 / VKM Ac-1990 / NM-1)</name>
    <dbReference type="NCBI Taxonomy" id="1032480"/>
    <lineage>
        <taxon>Bacteria</taxon>
        <taxon>Bacillati</taxon>
        <taxon>Actinomycetota</taxon>
        <taxon>Actinomycetes</taxon>
        <taxon>Propionibacteriales</taxon>
        <taxon>Propionibacteriaceae</taxon>
        <taxon>Microlunatus</taxon>
    </lineage>
</organism>
<feature type="transmembrane region" description="Helical" evidence="7">
    <location>
        <begin position="206"/>
        <end position="228"/>
    </location>
</feature>
<accession>F5XHH1</accession>
<dbReference type="InterPro" id="IPR002549">
    <property type="entry name" value="AI-2E-like"/>
</dbReference>
<dbReference type="GO" id="GO:0055085">
    <property type="term" value="P:transmembrane transport"/>
    <property type="evidence" value="ECO:0007669"/>
    <property type="project" value="TreeGrafter"/>
</dbReference>
<feature type="region of interest" description="Disordered" evidence="6">
    <location>
        <begin position="351"/>
        <end position="384"/>
    </location>
</feature>
<protein>
    <recommendedName>
        <fullName evidence="10">AI-2E family transporter</fullName>
    </recommendedName>
</protein>
<comment type="subcellular location">
    <subcellularLocation>
        <location evidence="1">Membrane</location>
        <topology evidence="1">Multi-pass membrane protein</topology>
    </subcellularLocation>
</comment>
<dbReference type="AlphaFoldDB" id="F5XHH1"/>
<evidence type="ECO:0008006" key="10">
    <source>
        <dbReference type="Google" id="ProtNLM"/>
    </source>
</evidence>
<evidence type="ECO:0000256" key="7">
    <source>
        <dbReference type="SAM" id="Phobius"/>
    </source>
</evidence>
<evidence type="ECO:0000256" key="6">
    <source>
        <dbReference type="SAM" id="MobiDB-lite"/>
    </source>
</evidence>
<dbReference type="Pfam" id="PF01594">
    <property type="entry name" value="AI-2E_transport"/>
    <property type="match status" value="1"/>
</dbReference>
<dbReference type="GO" id="GO:0016020">
    <property type="term" value="C:membrane"/>
    <property type="evidence" value="ECO:0007669"/>
    <property type="project" value="UniProtKB-SubCell"/>
</dbReference>
<sequence>MATSSNPRYKPEQRSTTSVPTVVLTLAGIVIVCAAMKMTAAIIAPVLLAFFLMMIFRPLMAELERRRVPRGVTIVLSMLLVYGVIVFLGVCVYLALARFAMIVAENGDKFTEVARLAAQVAAQFGVDPTNVQQIFTIISPARLVNLASTLLSVSASVLTMLAFLAALVFFMALDAADFSARLRLVVRMRPATGRALANLGISTRSYFAVAATFGAIVAVLDWILLLALDIPYAWLWALLAFVTNFIPNIGFVLGLVPPALVAWLLIGWETAVIIVIGYSVLNVVVQTLIQPKVVGDRVQLNTTLTFLALIVWTFLLGGLGAILAIPMTLLIRALFVDSQPQHRWVRLLFSSGPPPGTALKKKKPTSATRAEPPAADEQPSAATS</sequence>
<gene>
    <name evidence="8" type="ordered locus">MLP_51650</name>
</gene>
<reference evidence="8 9" key="1">
    <citation type="submission" date="2011-05" db="EMBL/GenBank/DDBJ databases">
        <title>Whole genome sequence of Microlunatus phosphovorus NM-1.</title>
        <authorList>
            <person name="Hosoyama A."/>
            <person name="Sasaki K."/>
            <person name="Harada T."/>
            <person name="Igarashi R."/>
            <person name="Kawakoshi A."/>
            <person name="Sasagawa M."/>
            <person name="Fukada J."/>
            <person name="Nakamura S."/>
            <person name="Katano Y."/>
            <person name="Hanada S."/>
            <person name="Kamagata Y."/>
            <person name="Nakamura N."/>
            <person name="Yamazaki S."/>
            <person name="Fujita N."/>
        </authorList>
    </citation>
    <scope>NUCLEOTIDE SEQUENCE [LARGE SCALE GENOMIC DNA]</scope>
    <source>
        <strain evidence="9">ATCC 700054 / DSM 10555 / JCM 9379 / NBRC 101784 / NCIMB 13414 / VKM Ac-1990 / NM-1</strain>
    </source>
</reference>
<feature type="transmembrane region" description="Helical" evidence="7">
    <location>
        <begin position="234"/>
        <end position="256"/>
    </location>
</feature>
<feature type="transmembrane region" description="Helical" evidence="7">
    <location>
        <begin position="74"/>
        <end position="96"/>
    </location>
</feature>
<evidence type="ECO:0000256" key="5">
    <source>
        <dbReference type="ARBA" id="ARBA00023136"/>
    </source>
</evidence>
<dbReference type="KEGG" id="mph:MLP_51650"/>
<keyword evidence="9" id="KW-1185">Reference proteome</keyword>